<gene>
    <name evidence="1" type="ORF">DFR69_114166</name>
</gene>
<sequence>MASFTDDHEMLAWVKSTESFCAYYAGDFADAAALAEQGIAMARGGSQTIRLYSNGLARAQGKLGDATDVERSVEQAMALADRMNVTPGLTPALTFSSYGKARLLANAATAFLSAGRFDKALEYGNLVNEYVSQSDSVWSRALVTLDMATALTLQRSPEVEQAVHFGIKALDASADRPIRSVWQRANELGTLLEAHYPEPSRDYIERLVRWRRASRPLIAPESVH</sequence>
<evidence type="ECO:0008006" key="3">
    <source>
        <dbReference type="Google" id="ProtNLM"/>
    </source>
</evidence>
<dbReference type="SUPFAM" id="SSF48452">
    <property type="entry name" value="TPR-like"/>
    <property type="match status" value="1"/>
</dbReference>
<dbReference type="AlphaFoldDB" id="A0A317N5F2"/>
<dbReference type="EMBL" id="QGTL01000014">
    <property type="protein sequence ID" value="PWV70199.1"/>
    <property type="molecule type" value="Genomic_DNA"/>
</dbReference>
<evidence type="ECO:0000313" key="1">
    <source>
        <dbReference type="EMBL" id="PWV70199.1"/>
    </source>
</evidence>
<dbReference type="InterPro" id="IPR011990">
    <property type="entry name" value="TPR-like_helical_dom_sf"/>
</dbReference>
<accession>A0A317N5F2</accession>
<organism evidence="1 2">
    <name type="scientific">Nocardia neocaledoniensis</name>
    <dbReference type="NCBI Taxonomy" id="236511"/>
    <lineage>
        <taxon>Bacteria</taxon>
        <taxon>Bacillati</taxon>
        <taxon>Actinomycetota</taxon>
        <taxon>Actinomycetes</taxon>
        <taxon>Mycobacteriales</taxon>
        <taxon>Nocardiaceae</taxon>
        <taxon>Nocardia</taxon>
    </lineage>
</organism>
<keyword evidence="2" id="KW-1185">Reference proteome</keyword>
<evidence type="ECO:0000313" key="2">
    <source>
        <dbReference type="Proteomes" id="UP000246410"/>
    </source>
</evidence>
<dbReference type="Proteomes" id="UP000246410">
    <property type="component" value="Unassembled WGS sequence"/>
</dbReference>
<dbReference type="RefSeq" id="WP_146229459.1">
    <property type="nucleotide sequence ID" value="NZ_QGTL01000014.1"/>
</dbReference>
<name>A0A317N5F2_9NOCA</name>
<proteinExistence type="predicted"/>
<comment type="caution">
    <text evidence="1">The sequence shown here is derived from an EMBL/GenBank/DDBJ whole genome shotgun (WGS) entry which is preliminary data.</text>
</comment>
<reference evidence="1 2" key="1">
    <citation type="submission" date="2018-05" db="EMBL/GenBank/DDBJ databases">
        <title>Genomic Encyclopedia of Type Strains, Phase IV (KMG-IV): sequencing the most valuable type-strain genomes for metagenomic binning, comparative biology and taxonomic classification.</title>
        <authorList>
            <person name="Goeker M."/>
        </authorList>
    </citation>
    <scope>NUCLEOTIDE SEQUENCE [LARGE SCALE GENOMIC DNA]</scope>
    <source>
        <strain evidence="1 2">DSM 44717</strain>
    </source>
</reference>
<protein>
    <recommendedName>
        <fullName evidence="3">Tetratricopeptide repeat protein</fullName>
    </recommendedName>
</protein>
<dbReference type="Gene3D" id="1.25.40.10">
    <property type="entry name" value="Tetratricopeptide repeat domain"/>
    <property type="match status" value="1"/>
</dbReference>